<dbReference type="GO" id="GO:0004190">
    <property type="term" value="F:aspartic-type endopeptidase activity"/>
    <property type="evidence" value="ECO:0007669"/>
    <property type="project" value="UniProtKB-KW"/>
</dbReference>
<evidence type="ECO:0000259" key="18">
    <source>
        <dbReference type="PROSITE" id="PS50994"/>
    </source>
</evidence>
<dbReference type="GO" id="GO:0046872">
    <property type="term" value="F:metal ion binding"/>
    <property type="evidence" value="ECO:0007669"/>
    <property type="project" value="UniProtKB-KW"/>
</dbReference>
<dbReference type="Gene3D" id="1.10.340.70">
    <property type="match status" value="1"/>
</dbReference>
<keyword evidence="3" id="KW-0548">Nucleotidyltransferase</keyword>
<accession>A0A401GGW3</accession>
<dbReference type="Gene3D" id="3.30.420.10">
    <property type="entry name" value="Ribonuclease H-like superfamily/Ribonuclease H"/>
    <property type="match status" value="1"/>
</dbReference>
<feature type="compositionally biased region" description="Low complexity" evidence="17">
    <location>
        <begin position="119"/>
        <end position="137"/>
    </location>
</feature>
<dbReference type="InterPro" id="IPR043128">
    <property type="entry name" value="Rev_trsase/Diguanyl_cyclase"/>
</dbReference>
<evidence type="ECO:0000256" key="13">
    <source>
        <dbReference type="ARBA" id="ARBA00022932"/>
    </source>
</evidence>
<dbReference type="InterPro" id="IPR056924">
    <property type="entry name" value="SH3_Tf2-1"/>
</dbReference>
<evidence type="ECO:0000256" key="2">
    <source>
        <dbReference type="ARBA" id="ARBA00022679"/>
    </source>
</evidence>
<dbReference type="InterPro" id="IPR041577">
    <property type="entry name" value="RT_RNaseH_2"/>
</dbReference>
<dbReference type="GO" id="GO:0004519">
    <property type="term" value="F:endonuclease activity"/>
    <property type="evidence" value="ECO:0007669"/>
    <property type="project" value="UniProtKB-KW"/>
</dbReference>
<evidence type="ECO:0000256" key="3">
    <source>
        <dbReference type="ARBA" id="ARBA00022695"/>
    </source>
</evidence>
<keyword evidence="11" id="KW-0229">DNA integration</keyword>
<dbReference type="PANTHER" id="PTHR37984:SF5">
    <property type="entry name" value="PROTEIN NYNRIN-LIKE"/>
    <property type="match status" value="1"/>
</dbReference>
<evidence type="ECO:0000256" key="11">
    <source>
        <dbReference type="ARBA" id="ARBA00022908"/>
    </source>
</evidence>
<dbReference type="EMBL" id="BFAD01000003">
    <property type="protein sequence ID" value="GBE81436.1"/>
    <property type="molecule type" value="Genomic_DNA"/>
</dbReference>
<keyword evidence="16" id="KW-0511">Multifunctional enzyme</keyword>
<dbReference type="InterPro" id="IPR021109">
    <property type="entry name" value="Peptidase_aspartic_dom_sf"/>
</dbReference>
<dbReference type="STRING" id="139825.A0A401GGW3"/>
<dbReference type="InterPro" id="IPR001584">
    <property type="entry name" value="Integrase_cat-core"/>
</dbReference>
<evidence type="ECO:0000256" key="1">
    <source>
        <dbReference type="ARBA" id="ARBA00022670"/>
    </source>
</evidence>
<dbReference type="Gene3D" id="3.10.10.10">
    <property type="entry name" value="HIV Type 1 Reverse Transcriptase, subunit A, domain 1"/>
    <property type="match status" value="1"/>
</dbReference>
<dbReference type="GO" id="GO:0003723">
    <property type="term" value="F:RNA binding"/>
    <property type="evidence" value="ECO:0007669"/>
    <property type="project" value="UniProtKB-KW"/>
</dbReference>
<dbReference type="Gene3D" id="3.30.70.270">
    <property type="match status" value="3"/>
</dbReference>
<evidence type="ECO:0000256" key="6">
    <source>
        <dbReference type="ARBA" id="ARBA00022750"/>
    </source>
</evidence>
<dbReference type="InParanoid" id="A0A401GGW3"/>
<dbReference type="GeneID" id="38778353"/>
<dbReference type="RefSeq" id="XP_027612349.1">
    <property type="nucleotide sequence ID" value="XM_027756548.1"/>
</dbReference>
<feature type="domain" description="Integrase catalytic" evidence="18">
    <location>
        <begin position="904"/>
        <end position="1075"/>
    </location>
</feature>
<dbReference type="Pfam" id="PF17921">
    <property type="entry name" value="Integrase_H2C2"/>
    <property type="match status" value="1"/>
</dbReference>
<comment type="caution">
    <text evidence="19">The sequence shown here is derived from an EMBL/GenBank/DDBJ whole genome shotgun (WGS) entry which is preliminary data.</text>
</comment>
<evidence type="ECO:0000256" key="9">
    <source>
        <dbReference type="ARBA" id="ARBA00022842"/>
    </source>
</evidence>
<dbReference type="GO" id="GO:0006310">
    <property type="term" value="P:DNA recombination"/>
    <property type="evidence" value="ECO:0007669"/>
    <property type="project" value="UniProtKB-KW"/>
</dbReference>
<evidence type="ECO:0000256" key="10">
    <source>
        <dbReference type="ARBA" id="ARBA00022884"/>
    </source>
</evidence>
<evidence type="ECO:0000256" key="15">
    <source>
        <dbReference type="ARBA" id="ARBA00023172"/>
    </source>
</evidence>
<evidence type="ECO:0000256" key="4">
    <source>
        <dbReference type="ARBA" id="ARBA00022722"/>
    </source>
</evidence>
<dbReference type="Proteomes" id="UP000287166">
    <property type="component" value="Unassembled WGS sequence"/>
</dbReference>
<evidence type="ECO:0000256" key="14">
    <source>
        <dbReference type="ARBA" id="ARBA00023125"/>
    </source>
</evidence>
<dbReference type="SUPFAM" id="SSF53098">
    <property type="entry name" value="Ribonuclease H-like"/>
    <property type="match status" value="1"/>
</dbReference>
<keyword evidence="12 19" id="KW-0695">RNA-directed DNA polymerase</keyword>
<dbReference type="Gene3D" id="2.40.70.10">
    <property type="entry name" value="Acid Proteases"/>
    <property type="match status" value="1"/>
</dbReference>
<evidence type="ECO:0000256" key="8">
    <source>
        <dbReference type="ARBA" id="ARBA00022801"/>
    </source>
</evidence>
<keyword evidence="13" id="KW-0239">DNA-directed DNA polymerase</keyword>
<dbReference type="GO" id="GO:0006508">
    <property type="term" value="P:proteolysis"/>
    <property type="evidence" value="ECO:0007669"/>
    <property type="project" value="UniProtKB-KW"/>
</dbReference>
<dbReference type="GO" id="GO:0003964">
    <property type="term" value="F:RNA-directed DNA polymerase activity"/>
    <property type="evidence" value="ECO:0007669"/>
    <property type="project" value="UniProtKB-KW"/>
</dbReference>
<evidence type="ECO:0000256" key="16">
    <source>
        <dbReference type="ARBA" id="ARBA00023268"/>
    </source>
</evidence>
<keyword evidence="9" id="KW-0460">Magnesium</keyword>
<dbReference type="CDD" id="cd00303">
    <property type="entry name" value="retropepsin_like"/>
    <property type="match status" value="1"/>
</dbReference>
<reference evidence="19 20" key="1">
    <citation type="journal article" date="2018" name="Sci. Rep.">
        <title>Genome sequence of the cauliflower mushroom Sparassis crispa (Hanabiratake) and its association with beneficial usage.</title>
        <authorList>
            <person name="Kiyama R."/>
            <person name="Furutani Y."/>
            <person name="Kawaguchi K."/>
            <person name="Nakanishi T."/>
        </authorList>
    </citation>
    <scope>NUCLEOTIDE SEQUENCE [LARGE SCALE GENOMIC DNA]</scope>
</reference>
<evidence type="ECO:0000256" key="5">
    <source>
        <dbReference type="ARBA" id="ARBA00022723"/>
    </source>
</evidence>
<dbReference type="InterPro" id="IPR041588">
    <property type="entry name" value="Integrase_H2C2"/>
</dbReference>
<keyword evidence="5" id="KW-0479">Metal-binding</keyword>
<keyword evidence="8" id="KW-0378">Hydrolase</keyword>
<evidence type="ECO:0000313" key="20">
    <source>
        <dbReference type="Proteomes" id="UP000287166"/>
    </source>
</evidence>
<dbReference type="InterPro" id="IPR036397">
    <property type="entry name" value="RNaseH_sf"/>
</dbReference>
<protein>
    <submittedName>
        <fullName evidence="19">Reverse transcriptase-RNase H-integrase</fullName>
    </submittedName>
</protein>
<keyword evidence="6" id="KW-0064">Aspartyl protease</keyword>
<dbReference type="Pfam" id="PF24626">
    <property type="entry name" value="SH3_Tf2-1"/>
    <property type="match status" value="1"/>
</dbReference>
<dbReference type="AlphaFoldDB" id="A0A401GGW3"/>
<name>A0A401GGW3_9APHY</name>
<dbReference type="InterPro" id="IPR012337">
    <property type="entry name" value="RNaseH-like_sf"/>
</dbReference>
<dbReference type="CDD" id="cd09274">
    <property type="entry name" value="RNase_HI_RT_Ty3"/>
    <property type="match status" value="1"/>
</dbReference>
<dbReference type="OrthoDB" id="3051303at2759"/>
<keyword evidence="15" id="KW-0233">DNA recombination</keyword>
<evidence type="ECO:0000256" key="7">
    <source>
        <dbReference type="ARBA" id="ARBA00022759"/>
    </source>
</evidence>
<dbReference type="GO" id="GO:0003677">
    <property type="term" value="F:DNA binding"/>
    <property type="evidence" value="ECO:0007669"/>
    <property type="project" value="UniProtKB-KW"/>
</dbReference>
<evidence type="ECO:0000256" key="17">
    <source>
        <dbReference type="SAM" id="MobiDB-lite"/>
    </source>
</evidence>
<evidence type="ECO:0000313" key="19">
    <source>
        <dbReference type="EMBL" id="GBE81436.1"/>
    </source>
</evidence>
<sequence>MAAVGGDRAPRLTEGERKLLFDNEECLKCRNFFAGHKAAECTIGFPIKLTYHTLTQAMADAARRCIAKPVATVTVIDGHSTGPSVHPVTAVMGMSSFPITNMPLNVSNVLDDDNDSDAENSVSTTSPIPSSVAVSPVQISPLPDTTGDLAPLRIVHMTWRCSASGPEGSFPLMFDALIDHGSHTVLIREDYASKLALHRHRLPVTERVKLAMQSNGEHVVVELFEWVKLSLYDPSNFWSAKSVRAIIVPSLCCPVILGLPFLAHNRIVVDVESCTAVNKDSLYDLCNPARISELPTPPRTTLHESFTQVCSARSQVLNELKAICVQHTTCTAEHESTSDEHRIIATVREHLETLAASQRLRDLAKDITNEFLDVFAPIPHIDALPTNVYCSIVLKDAHQKLRTRYYSTPRKYKEAWSTLIQQHLDAGRIRPSNSAHASPTFLIPKADPIALPHWVNDYRALNANTVLDSHPLPRVEDILANCAKGKIWSKMDMMNSFFQTRVHPDDVHLTAVTTPLGLYEWLAMPMDTVQQHEQHIRLILGALHASSLYCNPKKCEFFVLHIDFLGHHISANGIEAQSSKVDKILQWPVPKSAMDVHAFLGIVRYISAFLPHLADYTSVLTPLTMKESNQAFLQWTGDHQAAFDAIKALVVSRECLTVIDHDNPGNNRIFITCDVSDWRTGATLSWGTTWESARPIAFDFMQLNSAKKNYPIHEKELLTVICALKKWRADLIGMPMQVYTDHQFMAQYDLTIVYIKGEDNTVADALSCLPPCTFPDEMPVEPLPPHMLWNTPTTSAVNAVLSIMTDSSVLEFIRREYLTDEFCKKVISNAPSTLGVMNANGLWYIGDCLLIPHIDDLHKCYTTLRDAYYWPNMRRDLEQSYIPSCAECQRNKSRTTKPAGLLHPLPVPDTQGNSIALDSIGPLPLNDGFDCILSITDCLHSDVRIIPTTTHITAEQLAVLFFDHWFCENGLPSDIVSDRDKLFISCFWKALHTLTGVCLKLSTAYHPETDGISEHSNKTINQAIRYHIRRNQKGWVRALPRIHFDIINSVNSSTSFSNFQICFGRAPRLIPPIVPNSSRSSPGAELDAKNLIDRITLDINKAKDNLFQAKVQQAEYANHSRGKDDVFTVGDHVMMQTLHRRNEFKRKEEKRATQFFPRWDGPYNVIDTHPEMSTYTLDLPNLPNVFPMFHASELKRHVPNDPTLFPSQELDQPGPIVTPDGLEEYFIDSIIDSRCRGKGNTSFGGQVTDRNMIAGSRDLPLKTAPHWTSG</sequence>
<keyword evidence="14" id="KW-0238">DNA-binding</keyword>
<dbReference type="PROSITE" id="PS50994">
    <property type="entry name" value="INTEGRASE"/>
    <property type="match status" value="1"/>
</dbReference>
<dbReference type="GO" id="GO:0005634">
    <property type="term" value="C:nucleus"/>
    <property type="evidence" value="ECO:0007669"/>
    <property type="project" value="UniProtKB-ARBA"/>
</dbReference>
<dbReference type="InterPro" id="IPR043502">
    <property type="entry name" value="DNA/RNA_pol_sf"/>
</dbReference>
<organism evidence="19 20">
    <name type="scientific">Sparassis crispa</name>
    <dbReference type="NCBI Taxonomy" id="139825"/>
    <lineage>
        <taxon>Eukaryota</taxon>
        <taxon>Fungi</taxon>
        <taxon>Dikarya</taxon>
        <taxon>Basidiomycota</taxon>
        <taxon>Agaricomycotina</taxon>
        <taxon>Agaricomycetes</taxon>
        <taxon>Polyporales</taxon>
        <taxon>Sparassidaceae</taxon>
        <taxon>Sparassis</taxon>
    </lineage>
</organism>
<dbReference type="PANTHER" id="PTHR37984">
    <property type="entry name" value="PROTEIN CBG26694"/>
    <property type="match status" value="1"/>
</dbReference>
<dbReference type="Pfam" id="PF17919">
    <property type="entry name" value="RT_RNaseH_2"/>
    <property type="match status" value="1"/>
</dbReference>
<evidence type="ECO:0000256" key="12">
    <source>
        <dbReference type="ARBA" id="ARBA00022918"/>
    </source>
</evidence>
<keyword evidence="20" id="KW-1185">Reference proteome</keyword>
<dbReference type="GO" id="GO:0003887">
    <property type="term" value="F:DNA-directed DNA polymerase activity"/>
    <property type="evidence" value="ECO:0007669"/>
    <property type="project" value="UniProtKB-KW"/>
</dbReference>
<dbReference type="SUPFAM" id="SSF56672">
    <property type="entry name" value="DNA/RNA polymerases"/>
    <property type="match status" value="1"/>
</dbReference>
<gene>
    <name evidence="19" type="ORF">SCP_0311650</name>
</gene>
<dbReference type="CDD" id="cd01647">
    <property type="entry name" value="RT_LTR"/>
    <property type="match status" value="1"/>
</dbReference>
<keyword evidence="1" id="KW-0645">Protease</keyword>
<feature type="region of interest" description="Disordered" evidence="17">
    <location>
        <begin position="108"/>
        <end position="137"/>
    </location>
</feature>
<keyword evidence="10" id="KW-0694">RNA-binding</keyword>
<keyword evidence="7" id="KW-0255">Endonuclease</keyword>
<keyword evidence="4" id="KW-0540">Nuclease</keyword>
<dbReference type="InterPro" id="IPR050951">
    <property type="entry name" value="Retrovirus_Pol_polyprotein"/>
</dbReference>
<proteinExistence type="predicted"/>
<dbReference type="GO" id="GO:0015074">
    <property type="term" value="P:DNA integration"/>
    <property type="evidence" value="ECO:0007669"/>
    <property type="project" value="UniProtKB-KW"/>
</dbReference>
<keyword evidence="2" id="KW-0808">Transferase</keyword>